<evidence type="ECO:0000313" key="2">
    <source>
        <dbReference type="Proteomes" id="UP000251617"/>
    </source>
</evidence>
<dbReference type="EMBL" id="CP030750">
    <property type="protein sequence ID" value="AXA25607.1"/>
    <property type="molecule type" value="Genomic_DNA"/>
</dbReference>
<gene>
    <name evidence="1" type="ORF">C1S65_16325</name>
</gene>
<dbReference type="Proteomes" id="UP000251617">
    <property type="component" value="Chromosome"/>
</dbReference>
<proteinExistence type="predicted"/>
<protein>
    <submittedName>
        <fullName evidence="1">Uncharacterized protein</fullName>
    </submittedName>
</protein>
<reference evidence="1 2" key="1">
    <citation type="submission" date="2018-06" db="EMBL/GenBank/DDBJ databases">
        <title>The genome of Pseudomonas putida NX-1, a lignin degrader.</title>
        <authorList>
            <person name="Xu Z."/>
        </authorList>
    </citation>
    <scope>NUCLEOTIDE SEQUENCE [LARGE SCALE GENOMIC DNA]</scope>
    <source>
        <strain evidence="1 2">NX-1</strain>
    </source>
</reference>
<accession>A0AAD0LAA0</accession>
<evidence type="ECO:0000313" key="1">
    <source>
        <dbReference type="EMBL" id="AXA25607.1"/>
    </source>
</evidence>
<dbReference type="AlphaFoldDB" id="A0AAD0LAA0"/>
<dbReference type="RefSeq" id="WP_112898588.1">
    <property type="nucleotide sequence ID" value="NZ_CP030750.1"/>
</dbReference>
<organism evidence="1 2">
    <name type="scientific">Pseudomonas putida</name>
    <name type="common">Arthrobacter siderocapsulatus</name>
    <dbReference type="NCBI Taxonomy" id="303"/>
    <lineage>
        <taxon>Bacteria</taxon>
        <taxon>Pseudomonadati</taxon>
        <taxon>Pseudomonadota</taxon>
        <taxon>Gammaproteobacteria</taxon>
        <taxon>Pseudomonadales</taxon>
        <taxon>Pseudomonadaceae</taxon>
        <taxon>Pseudomonas</taxon>
    </lineage>
</organism>
<name>A0AAD0LAA0_PSEPU</name>
<sequence>MAINFRLLGLQDDLRHTARQIDHLCQALDGHTRFLCHSVHQDDATAMGEQVQDLRHSADDMREIAQLIRP</sequence>